<dbReference type="PROSITE" id="PS50102">
    <property type="entry name" value="RRM"/>
    <property type="match status" value="2"/>
</dbReference>
<feature type="compositionally biased region" description="Pro residues" evidence="4">
    <location>
        <begin position="236"/>
        <end position="253"/>
    </location>
</feature>
<evidence type="ECO:0000256" key="2">
    <source>
        <dbReference type="ARBA" id="ARBA00022884"/>
    </source>
</evidence>
<dbReference type="Gene3D" id="3.30.70.330">
    <property type="match status" value="3"/>
</dbReference>
<feature type="compositionally biased region" description="Low complexity" evidence="4">
    <location>
        <begin position="254"/>
        <end position="275"/>
    </location>
</feature>
<name>A0AAV2TWT3_CALDB</name>
<dbReference type="Pfam" id="PF00076">
    <property type="entry name" value="RRM_1"/>
    <property type="match status" value="3"/>
</dbReference>
<dbReference type="Proteomes" id="UP001497525">
    <property type="component" value="Unassembled WGS sequence"/>
</dbReference>
<evidence type="ECO:0000256" key="1">
    <source>
        <dbReference type="ARBA" id="ARBA00022737"/>
    </source>
</evidence>
<feature type="region of interest" description="Disordered" evidence="4">
    <location>
        <begin position="453"/>
        <end position="481"/>
    </location>
</feature>
<proteinExistence type="predicted"/>
<keyword evidence="2 3" id="KW-0694">RNA-binding</keyword>
<comment type="caution">
    <text evidence="6">The sequence shown here is derived from an EMBL/GenBank/DDBJ whole genome shotgun (WGS) entry which is preliminary data.</text>
</comment>
<keyword evidence="1" id="KW-0677">Repeat</keyword>
<dbReference type="GO" id="GO:0003723">
    <property type="term" value="F:RNA binding"/>
    <property type="evidence" value="ECO:0007669"/>
    <property type="project" value="UniProtKB-UniRule"/>
</dbReference>
<dbReference type="InterPro" id="IPR012677">
    <property type="entry name" value="Nucleotide-bd_a/b_plait_sf"/>
</dbReference>
<dbReference type="SMART" id="SM00360">
    <property type="entry name" value="RRM"/>
    <property type="match status" value="3"/>
</dbReference>
<dbReference type="InterPro" id="IPR035979">
    <property type="entry name" value="RBD_domain_sf"/>
</dbReference>
<feature type="compositionally biased region" description="Polar residues" evidence="4">
    <location>
        <begin position="472"/>
        <end position="481"/>
    </location>
</feature>
<feature type="domain" description="RRM" evidence="5">
    <location>
        <begin position="297"/>
        <end position="372"/>
    </location>
</feature>
<reference evidence="6" key="1">
    <citation type="submission" date="2024-06" db="EMBL/GenBank/DDBJ databases">
        <authorList>
            <person name="Liu X."/>
            <person name="Lenzi L."/>
            <person name="Haldenby T S."/>
            <person name="Uol C."/>
        </authorList>
    </citation>
    <scope>NUCLEOTIDE SEQUENCE</scope>
</reference>
<feature type="region of interest" description="Disordered" evidence="4">
    <location>
        <begin position="371"/>
        <end position="424"/>
    </location>
</feature>
<dbReference type="EMBL" id="CAXLJL010000778">
    <property type="protein sequence ID" value="CAL5140717.1"/>
    <property type="molecule type" value="Genomic_DNA"/>
</dbReference>
<dbReference type="CDD" id="cd12503">
    <property type="entry name" value="RRM1_hnRNPH_GRSF1_like"/>
    <property type="match status" value="1"/>
</dbReference>
<feature type="domain" description="RRM" evidence="5">
    <location>
        <begin position="3"/>
        <end position="82"/>
    </location>
</feature>
<evidence type="ECO:0000256" key="4">
    <source>
        <dbReference type="SAM" id="MobiDB-lite"/>
    </source>
</evidence>
<gene>
    <name evidence="6" type="ORF">CDAUBV1_LOCUS16013</name>
</gene>
<protein>
    <recommendedName>
        <fullName evidence="5">RRM domain-containing protein</fullName>
    </recommendedName>
</protein>
<dbReference type="PANTHER" id="PTHR13976">
    <property type="entry name" value="HETEROGENEOUS NUCLEAR RIBONUCLEOPROTEIN-RELATED"/>
    <property type="match status" value="1"/>
</dbReference>
<sequence>MSAVVRIRGLPYSARADDIIDFFKDVKIKGGKRGIFFPQGPNGRSNGEAFIELDSTDEIDKATAHHNEHMGRRYIEVFPSSKQEMNSAMGRNSQYSSGRREYVVRLRGLPYDTEKKEIYAFFNGLEIAPNGIGLLVDHMGRCTGEAYVQFTSSEMLARAKEKHMEKIGHRYIEIFESTMMEANATIQRQMEANQSRSNGGGPIVGRGGRDWYPGYYGGPKGGYGPPPSMGPGYGRGPPPGSRPGPYARPPHPSGHPGYGSPPRGMGGPPSMMGPSPKGGYGPMCNPEPDDPQSMTGHSVRLRGLPYSATTEDIDRFLSPLQPVNIRMRLNPAGRPTGEAIVDFASHDEAKEAMKKDREKIGSRYIELFLASTPMGNSSSRMGGGPSPYSSGPRNYGPPSSPPPYSSSRNRMVDNQYAGSDYGGMRGSDDMGYGSGSAYGPDYGTGMGGDGYYGGSNGGPMGPSGDYADYRSSYRQGSYRWS</sequence>
<evidence type="ECO:0000256" key="3">
    <source>
        <dbReference type="PROSITE-ProRule" id="PRU00176"/>
    </source>
</evidence>
<feature type="region of interest" description="Disordered" evidence="4">
    <location>
        <begin position="226"/>
        <end position="298"/>
    </location>
</feature>
<evidence type="ECO:0000313" key="6">
    <source>
        <dbReference type="EMBL" id="CAL5140717.1"/>
    </source>
</evidence>
<evidence type="ECO:0000313" key="7">
    <source>
        <dbReference type="Proteomes" id="UP001497525"/>
    </source>
</evidence>
<evidence type="ECO:0000259" key="5">
    <source>
        <dbReference type="PROSITE" id="PS50102"/>
    </source>
</evidence>
<accession>A0AAV2TWT3</accession>
<dbReference type="InterPro" id="IPR000504">
    <property type="entry name" value="RRM_dom"/>
</dbReference>
<feature type="compositionally biased region" description="Low complexity" evidence="4">
    <location>
        <begin position="373"/>
        <end position="397"/>
    </location>
</feature>
<dbReference type="InterPro" id="IPR050666">
    <property type="entry name" value="ESRP"/>
</dbReference>
<dbReference type="CDD" id="cd12504">
    <property type="entry name" value="RRM2_hnRNPH_CRSF1_like"/>
    <property type="match status" value="1"/>
</dbReference>
<dbReference type="SUPFAM" id="SSF54928">
    <property type="entry name" value="RNA-binding domain, RBD"/>
    <property type="match status" value="3"/>
</dbReference>
<dbReference type="AlphaFoldDB" id="A0AAV2TWT3"/>
<organism evidence="6 7">
    <name type="scientific">Calicophoron daubneyi</name>
    <name type="common">Rumen fluke</name>
    <name type="synonym">Paramphistomum daubneyi</name>
    <dbReference type="NCBI Taxonomy" id="300641"/>
    <lineage>
        <taxon>Eukaryota</taxon>
        <taxon>Metazoa</taxon>
        <taxon>Spiralia</taxon>
        <taxon>Lophotrochozoa</taxon>
        <taxon>Platyhelminthes</taxon>
        <taxon>Trematoda</taxon>
        <taxon>Digenea</taxon>
        <taxon>Plagiorchiida</taxon>
        <taxon>Pronocephalata</taxon>
        <taxon>Paramphistomoidea</taxon>
        <taxon>Paramphistomidae</taxon>
        <taxon>Calicophoron</taxon>
    </lineage>
</organism>